<sequence length="81" mass="9740">MHQSIRSDKWILTQYQFTDIRHDRGPARSRELFQLMERLQNRRNDLCRSLSTHNTLVVLVNGLEVAFSFFSQYYTRHVLPT</sequence>
<proteinExistence type="predicted"/>
<name>A0A5E7JWU1_PSEFL</name>
<dbReference type="EMBL" id="CABVII010000009">
    <property type="protein sequence ID" value="VVO93518.1"/>
    <property type="molecule type" value="Genomic_DNA"/>
</dbReference>
<dbReference type="AlphaFoldDB" id="A0A5E7JWU1"/>
<protein>
    <submittedName>
        <fullName evidence="1">Uncharacterized protein</fullName>
    </submittedName>
</protein>
<reference evidence="1 2" key="1">
    <citation type="submission" date="2019-09" db="EMBL/GenBank/DDBJ databases">
        <authorList>
            <person name="Chandra G."/>
            <person name="Truman W A."/>
        </authorList>
    </citation>
    <scope>NUCLEOTIDE SEQUENCE [LARGE SCALE GENOMIC DNA]</scope>
    <source>
        <strain evidence="1">PS862</strain>
    </source>
</reference>
<gene>
    <name evidence="1" type="ORF">PS862_02464</name>
</gene>
<organism evidence="1 2">
    <name type="scientific">Pseudomonas fluorescens</name>
    <dbReference type="NCBI Taxonomy" id="294"/>
    <lineage>
        <taxon>Bacteria</taxon>
        <taxon>Pseudomonadati</taxon>
        <taxon>Pseudomonadota</taxon>
        <taxon>Gammaproteobacteria</taxon>
        <taxon>Pseudomonadales</taxon>
        <taxon>Pseudomonadaceae</taxon>
        <taxon>Pseudomonas</taxon>
    </lineage>
</organism>
<dbReference type="Proteomes" id="UP000385207">
    <property type="component" value="Unassembled WGS sequence"/>
</dbReference>
<evidence type="ECO:0000313" key="2">
    <source>
        <dbReference type="Proteomes" id="UP000385207"/>
    </source>
</evidence>
<accession>A0A5E7JWU1</accession>
<evidence type="ECO:0000313" key="1">
    <source>
        <dbReference type="EMBL" id="VVO93518.1"/>
    </source>
</evidence>